<dbReference type="GO" id="GO:0043812">
    <property type="term" value="F:phosphatidylinositol-4-phosphate phosphatase activity"/>
    <property type="evidence" value="ECO:0007669"/>
    <property type="project" value="TreeGrafter"/>
</dbReference>
<dbReference type="PANTHER" id="PTHR45662">
    <property type="entry name" value="PHOSPHATIDYLINOSITIDE PHOSPHATASE SAC1"/>
    <property type="match status" value="1"/>
</dbReference>
<keyword evidence="1" id="KW-0812">Transmembrane</keyword>
<evidence type="ECO:0000313" key="5">
    <source>
        <dbReference type="Proteomes" id="UP000478008"/>
    </source>
</evidence>
<keyword evidence="5" id="KW-1185">Reference proteome</keyword>
<dbReference type="Pfam" id="PF02383">
    <property type="entry name" value="Syja_N"/>
    <property type="match status" value="1"/>
</dbReference>
<reference evidence="3 6" key="2">
    <citation type="journal article" date="2020" name="Appl. Microbiol. Biotechnol.">
        <title>Targeted gene deletion in Brettanomyces bruxellensis with an expression-free CRISPR-Cas9 system.</title>
        <authorList>
            <person name="Varela C."/>
            <person name="Bartel C."/>
            <person name="Onetto C."/>
            <person name="Borneman A."/>
        </authorList>
    </citation>
    <scope>NUCLEOTIDE SEQUENCE [LARGE SCALE GENOMIC DNA]</scope>
    <source>
        <strain evidence="3 6">AWRI1613</strain>
    </source>
</reference>
<dbReference type="GO" id="GO:0005783">
    <property type="term" value="C:endoplasmic reticulum"/>
    <property type="evidence" value="ECO:0007669"/>
    <property type="project" value="TreeGrafter"/>
</dbReference>
<feature type="transmembrane region" description="Helical" evidence="1">
    <location>
        <begin position="522"/>
        <end position="539"/>
    </location>
</feature>
<dbReference type="Proteomes" id="UP000568158">
    <property type="component" value="Unassembled WGS sequence"/>
</dbReference>
<evidence type="ECO:0000259" key="2">
    <source>
        <dbReference type="PROSITE" id="PS50275"/>
    </source>
</evidence>
<name>A0A7D9GX94_DEKBR</name>
<dbReference type="GO" id="GO:0034593">
    <property type="term" value="F:phosphatidylinositol bisphosphate phosphatase activity"/>
    <property type="evidence" value="ECO:0007669"/>
    <property type="project" value="UniProtKB-ARBA"/>
</dbReference>
<dbReference type="EMBL" id="JABCYN010000002">
    <property type="protein sequence ID" value="KAF6016260.1"/>
    <property type="molecule type" value="Genomic_DNA"/>
</dbReference>
<proteinExistence type="predicted"/>
<dbReference type="Proteomes" id="UP000478008">
    <property type="component" value="Unassembled WGS sequence"/>
</dbReference>
<reference evidence="4 5" key="1">
    <citation type="submission" date="2019-07" db="EMBL/GenBank/DDBJ databases">
        <authorList>
            <person name="Friedrich A."/>
            <person name="Schacherer J."/>
        </authorList>
    </citation>
    <scope>NUCLEOTIDE SEQUENCE [LARGE SCALE GENOMIC DNA]</scope>
</reference>
<accession>A0A7D9GX94</accession>
<evidence type="ECO:0000256" key="1">
    <source>
        <dbReference type="SAM" id="Phobius"/>
    </source>
</evidence>
<dbReference type="GO" id="GO:0046856">
    <property type="term" value="P:phosphatidylinositol dephosphorylation"/>
    <property type="evidence" value="ECO:0007669"/>
    <property type="project" value="TreeGrafter"/>
</dbReference>
<protein>
    <submittedName>
        <fullName evidence="4">DEBR0S1_13300g1_1</fullName>
    </submittedName>
</protein>
<dbReference type="InterPro" id="IPR002013">
    <property type="entry name" value="SAC_dom"/>
</dbReference>
<keyword evidence="1" id="KW-1133">Transmembrane helix</keyword>
<feature type="domain" description="SAC" evidence="2">
    <location>
        <begin position="117"/>
        <end position="451"/>
    </location>
</feature>
<dbReference type="AlphaFoldDB" id="A0A7D9GX94"/>
<dbReference type="EMBL" id="CABFWN010000001">
    <property type="protein sequence ID" value="VUG16301.1"/>
    <property type="molecule type" value="Genomic_DNA"/>
</dbReference>
<evidence type="ECO:0000313" key="6">
    <source>
        <dbReference type="Proteomes" id="UP000568158"/>
    </source>
</evidence>
<feature type="transmembrane region" description="Helical" evidence="1">
    <location>
        <begin position="551"/>
        <end position="569"/>
    </location>
</feature>
<dbReference type="PANTHER" id="PTHR45662:SF2">
    <property type="entry name" value="PHOSPHATIDYLINOSITOL-3-PHOSPHATASE SAC1"/>
    <property type="match status" value="1"/>
</dbReference>
<gene>
    <name evidence="4" type="primary">SAC1</name>
    <name evidence="4" type="ORF">DEBR0S1_13300G</name>
    <name evidence="3" type="ORF">HII12_000158</name>
</gene>
<sequence length="619" mass="70358">MVTVTALRIAEASDGYVLQPTTESGTRVLHINKSGEIKVSDLEKIPLTSKFTTIAGVIGVIHLHSNRYLLTADGASEAGTICGNKKVYQVATFSVRPLSIAAFNSADDLEKKYLMMLKSHLDAATLYFSYDYDLTRRFGEQVSLDQGKTEFASEFMWNNFVSEPLLDAAKGDRYVAQFILPLIYGYAKFVRTTICGTPITFGLITRRSRHRAGTRYFRRGIDNDGYVANFNETEQFLVLNTEKGEHVNTYFQIRGSVPVFWSEMNNLKYKPPLYLGPSDYIPARKHFDRSISRYGSNYLVNLVNSSGHEEPVKQAYESAVTALADPKLRYVYFDFHHECRMMRWDRVKLLLTKLVELGLSREDFSSFSVTSDNITNVKVQEHVVRTNCMDCLDRTNVVQSMLARWFLQEQLQESHVISGTQDWSALDPAFNLVFQNVWADNADAVSNSYSGTGALKTDYTRTGKRTTLGALNDLMNSISRYIINNFMDGPRQDGYDLFLGNSLPYDLGPEALEDQRPKFVQWTPYGLFIAIWVFISTFLSPKGSLTEFKNYSFLTTLFLVAAFSFRYMLVNGVQFVNWPKLCPPEFLVKSEILKNGKLAGIKYVRSSAYSKHLDDEKRV</sequence>
<evidence type="ECO:0000313" key="4">
    <source>
        <dbReference type="EMBL" id="VUG16301.1"/>
    </source>
</evidence>
<dbReference type="PROSITE" id="PS50275">
    <property type="entry name" value="SAC"/>
    <property type="match status" value="1"/>
</dbReference>
<evidence type="ECO:0000313" key="3">
    <source>
        <dbReference type="EMBL" id="KAF6016260.1"/>
    </source>
</evidence>
<dbReference type="OMA" id="ITKAQPV"/>
<keyword evidence="1" id="KW-0472">Membrane</keyword>
<organism evidence="4 5">
    <name type="scientific">Dekkera bruxellensis</name>
    <name type="common">Brettanomyces custersii</name>
    <dbReference type="NCBI Taxonomy" id="5007"/>
    <lineage>
        <taxon>Eukaryota</taxon>
        <taxon>Fungi</taxon>
        <taxon>Dikarya</taxon>
        <taxon>Ascomycota</taxon>
        <taxon>Saccharomycotina</taxon>
        <taxon>Pichiomycetes</taxon>
        <taxon>Pichiales</taxon>
        <taxon>Pichiaceae</taxon>
        <taxon>Brettanomyces</taxon>
    </lineage>
</organism>